<feature type="compositionally biased region" description="Low complexity" evidence="1">
    <location>
        <begin position="388"/>
        <end position="402"/>
    </location>
</feature>
<feature type="compositionally biased region" description="Basic and acidic residues" evidence="1">
    <location>
        <begin position="548"/>
        <end position="560"/>
    </location>
</feature>
<feature type="compositionally biased region" description="Basic and acidic residues" evidence="1">
    <location>
        <begin position="1652"/>
        <end position="1672"/>
    </location>
</feature>
<reference evidence="3" key="1">
    <citation type="journal article" date="2023" name="Mol. Phylogenet. Evol.">
        <title>Genome-scale phylogeny and comparative genomics of the fungal order Sordariales.</title>
        <authorList>
            <person name="Hensen N."/>
            <person name="Bonometti L."/>
            <person name="Westerberg I."/>
            <person name="Brannstrom I.O."/>
            <person name="Guillou S."/>
            <person name="Cros-Aarteil S."/>
            <person name="Calhoun S."/>
            <person name="Haridas S."/>
            <person name="Kuo A."/>
            <person name="Mondo S."/>
            <person name="Pangilinan J."/>
            <person name="Riley R."/>
            <person name="LaButti K."/>
            <person name="Andreopoulos B."/>
            <person name="Lipzen A."/>
            <person name="Chen C."/>
            <person name="Yan M."/>
            <person name="Daum C."/>
            <person name="Ng V."/>
            <person name="Clum A."/>
            <person name="Steindorff A."/>
            <person name="Ohm R.A."/>
            <person name="Martin F."/>
            <person name="Silar P."/>
            <person name="Natvig D.O."/>
            <person name="Lalanne C."/>
            <person name="Gautier V."/>
            <person name="Ament-Velasquez S.L."/>
            <person name="Kruys A."/>
            <person name="Hutchinson M.I."/>
            <person name="Powell A.J."/>
            <person name="Barry K."/>
            <person name="Miller A.N."/>
            <person name="Grigoriev I.V."/>
            <person name="Debuchy R."/>
            <person name="Gladieux P."/>
            <person name="Hiltunen Thoren M."/>
            <person name="Johannesson H."/>
        </authorList>
    </citation>
    <scope>NUCLEOTIDE SEQUENCE</scope>
    <source>
        <strain evidence="3">PSN324</strain>
    </source>
</reference>
<feature type="compositionally biased region" description="Polar residues" evidence="1">
    <location>
        <begin position="652"/>
        <end position="663"/>
    </location>
</feature>
<evidence type="ECO:0000256" key="1">
    <source>
        <dbReference type="SAM" id="MobiDB-lite"/>
    </source>
</evidence>
<feature type="region of interest" description="Disordered" evidence="1">
    <location>
        <begin position="1652"/>
        <end position="1675"/>
    </location>
</feature>
<feature type="region of interest" description="Disordered" evidence="1">
    <location>
        <begin position="1449"/>
        <end position="1469"/>
    </location>
</feature>
<feature type="compositionally biased region" description="Low complexity" evidence="1">
    <location>
        <begin position="148"/>
        <end position="168"/>
    </location>
</feature>
<dbReference type="FunFam" id="3.60.21.10:FF:000054">
    <property type="entry name" value="DCR2p Phosphoesterase"/>
    <property type="match status" value="1"/>
</dbReference>
<reference evidence="3" key="2">
    <citation type="submission" date="2023-06" db="EMBL/GenBank/DDBJ databases">
        <authorList>
            <consortium name="Lawrence Berkeley National Laboratory"/>
            <person name="Mondo S.J."/>
            <person name="Hensen N."/>
            <person name="Bonometti L."/>
            <person name="Westerberg I."/>
            <person name="Brannstrom I.O."/>
            <person name="Guillou S."/>
            <person name="Cros-Aarteil S."/>
            <person name="Calhoun S."/>
            <person name="Haridas S."/>
            <person name="Kuo A."/>
            <person name="Pangilinan J."/>
            <person name="Riley R."/>
            <person name="Labutti K."/>
            <person name="Andreopoulos B."/>
            <person name="Lipzen A."/>
            <person name="Chen C."/>
            <person name="Yanf M."/>
            <person name="Daum C."/>
            <person name="Ng V."/>
            <person name="Clum A."/>
            <person name="Steindorff A."/>
            <person name="Ohm R."/>
            <person name="Martin F."/>
            <person name="Silar P."/>
            <person name="Natvig D."/>
            <person name="Lalanne C."/>
            <person name="Gautier V."/>
            <person name="Ament-Velasquez S.L."/>
            <person name="Kruys A."/>
            <person name="Hutchinson M.I."/>
            <person name="Powell A.J."/>
            <person name="Barry K."/>
            <person name="Miller A.N."/>
            <person name="Grigoriev I.V."/>
            <person name="Debuchy R."/>
            <person name="Gladieux P."/>
            <person name="Thoren M.H."/>
            <person name="Johannesson H."/>
        </authorList>
    </citation>
    <scope>NUCLEOTIDE SEQUENCE</scope>
    <source>
        <strain evidence="3">PSN324</strain>
    </source>
</reference>
<protein>
    <recommendedName>
        <fullName evidence="2">Calcineurin-like phosphoesterase domain-containing protein</fullName>
    </recommendedName>
</protein>
<dbReference type="Pfam" id="PF00149">
    <property type="entry name" value="Metallophos"/>
    <property type="match status" value="1"/>
</dbReference>
<feature type="compositionally biased region" description="Low complexity" evidence="1">
    <location>
        <begin position="325"/>
        <end position="339"/>
    </location>
</feature>
<feature type="compositionally biased region" description="Low complexity" evidence="1">
    <location>
        <begin position="628"/>
        <end position="641"/>
    </location>
</feature>
<accession>A0AAV9H978</accession>
<feature type="region of interest" description="Disordered" evidence="1">
    <location>
        <begin position="626"/>
        <end position="705"/>
    </location>
</feature>
<feature type="compositionally biased region" description="Low complexity" evidence="1">
    <location>
        <begin position="1217"/>
        <end position="1230"/>
    </location>
</feature>
<feature type="region of interest" description="Disordered" evidence="1">
    <location>
        <begin position="230"/>
        <end position="612"/>
    </location>
</feature>
<feature type="compositionally biased region" description="Polar residues" evidence="1">
    <location>
        <begin position="97"/>
        <end position="112"/>
    </location>
</feature>
<dbReference type="GO" id="GO:0005737">
    <property type="term" value="C:cytoplasm"/>
    <property type="evidence" value="ECO:0007669"/>
    <property type="project" value="TreeGrafter"/>
</dbReference>
<dbReference type="InterPro" id="IPR029063">
    <property type="entry name" value="SAM-dependent_MTases_sf"/>
</dbReference>
<name>A0AAV9H978_9PEZI</name>
<organism evidence="3 4">
    <name type="scientific">Cladorrhinum samala</name>
    <dbReference type="NCBI Taxonomy" id="585594"/>
    <lineage>
        <taxon>Eukaryota</taxon>
        <taxon>Fungi</taxon>
        <taxon>Dikarya</taxon>
        <taxon>Ascomycota</taxon>
        <taxon>Pezizomycotina</taxon>
        <taxon>Sordariomycetes</taxon>
        <taxon>Sordariomycetidae</taxon>
        <taxon>Sordariales</taxon>
        <taxon>Podosporaceae</taxon>
        <taxon>Cladorrhinum</taxon>
    </lineage>
</organism>
<feature type="region of interest" description="Disordered" evidence="1">
    <location>
        <begin position="963"/>
        <end position="998"/>
    </location>
</feature>
<feature type="region of interest" description="Disordered" evidence="1">
    <location>
        <begin position="1"/>
        <end position="172"/>
    </location>
</feature>
<dbReference type="Gene3D" id="3.40.50.150">
    <property type="entry name" value="Vaccinia Virus protein VP39"/>
    <property type="match status" value="1"/>
</dbReference>
<feature type="compositionally biased region" description="Polar residues" evidence="1">
    <location>
        <begin position="505"/>
        <end position="524"/>
    </location>
</feature>
<dbReference type="EMBL" id="MU865215">
    <property type="protein sequence ID" value="KAK4456459.1"/>
    <property type="molecule type" value="Genomic_DNA"/>
</dbReference>
<gene>
    <name evidence="3" type="ORF">QBC42DRAFT_292568</name>
</gene>
<dbReference type="PANTHER" id="PTHR32440">
    <property type="entry name" value="PHOSPHATASE DCR2-RELATED-RELATED"/>
    <property type="match status" value="1"/>
</dbReference>
<feature type="compositionally biased region" description="Polar residues" evidence="1">
    <location>
        <begin position="264"/>
        <end position="276"/>
    </location>
</feature>
<dbReference type="InterPro" id="IPR029052">
    <property type="entry name" value="Metallo-depent_PP-like"/>
</dbReference>
<feature type="region of interest" description="Disordered" evidence="1">
    <location>
        <begin position="854"/>
        <end position="934"/>
    </location>
</feature>
<feature type="compositionally biased region" description="Polar residues" evidence="1">
    <location>
        <begin position="596"/>
        <end position="607"/>
    </location>
</feature>
<comment type="caution">
    <text evidence="3">The sequence shown here is derived from an EMBL/GenBank/DDBJ whole genome shotgun (WGS) entry which is preliminary data.</text>
</comment>
<dbReference type="InterPro" id="IPR004843">
    <property type="entry name" value="Calcineurin-like_PHP"/>
</dbReference>
<feature type="compositionally biased region" description="Low complexity" evidence="1">
    <location>
        <begin position="409"/>
        <end position="420"/>
    </location>
</feature>
<feature type="compositionally biased region" description="Basic and acidic residues" evidence="1">
    <location>
        <begin position="68"/>
        <end position="78"/>
    </location>
</feature>
<feature type="compositionally biased region" description="Polar residues" evidence="1">
    <location>
        <begin position="55"/>
        <end position="67"/>
    </location>
</feature>
<dbReference type="CDD" id="cd07383">
    <property type="entry name" value="MPP_Dcr2"/>
    <property type="match status" value="1"/>
</dbReference>
<feature type="region of interest" description="Disordered" evidence="1">
    <location>
        <begin position="1100"/>
        <end position="1130"/>
    </location>
</feature>
<sequence>MASQRTGLKAPGRLGDVGLRETGPSKGELKSGPLWGTRKRTEASPQPSRAIPQPKISSRLPQALSNRRPSDGQIERPRTQQQSQARASVGSAAALGITQSGPSALPASTTSRLPAPSLKPRNLLRRKPSGLSQDMGTKRNDSIDDSIRISSPDSGSRSLASPDSSASPQFDRGLTQSPMEIRIAHQVELPRTTAHTVTIYPELDRYREVKPVGREALDVPIRLATHDLPPPTPLFSGNSSSVSAFSGSPSTRWSESPGPGPYSRDTTPTSISSQSPGLVAAFRHGPRIRQADPTQTRPPVTRRRTGSVSNEVDCVSADPDGLSLVREASTSSSSNSTVRAESDLKDAKNKKSKGLSPLPASPQPRQSSHKAHRSRDEHEPPMKPAREAAQPQPRSPSPAKAALSLRARPVQPSSQPVTSPKATPPVRPSRDGTPDLNAQLGQPIPIIQSNLSASSFPERRQSGLLSPSSAPRPVLSSSLPDRPSYLARRPPPRDATPAPRPAISGNVTSSSKSETPRATRTPSPGVSAFKSRFPIFGRRTKSIPEPTQQDKTEKVADKVTRKGPAAGTGHEGYGRLGSARRRSSNTSSFGRVIPGTMSSQSQESLTNDPFLKDRMAPVIIAGGEIVENRNASSESARAESSQSVSLRRPSIESRNGSQISLSSREPARNTLWPSPIPRGATKTPSLSSRRPSESSDSEALSMKPTIAARRSMQRLKAGEQEPPRVPKPIFIRPHVVSPSVTSLDASIMSDDSIFDPSREPSAATNEPAGNQALLSGTKKLIKRARSPRKWNFFSRSQSQPAVEKKAEASATVAATVKTVQAKPVAFYTLLDSSEQEDAETPDLEEVLLEAKRAMTPPISPRTTVTKDKGLTAARSPSPERPARPELPARAITSPAMSPAILKAPRVDASPLPAPPSQQVAPQRPPPPRPSRLPQVGRIPKVVSARPAQVSPKSFSRPFNRLSVQRPAIKPTPPGMDSVATGPTPPRPSTPEVQPAEMPAASPSNISALIYGVSSLMPVEPIHSEHEFLSFSPRKGSQCTTITTSSSSGGQLTFADATAVVPEPNAPLAEDEIWDEYNDILGEDIMRFSVAGPARGHAWPKPLRLGGSSTSGTGTAVRIDPPLASPTLSPPPLPSLVQTLRAGMKQTSSSVYSSDMAEEVRLMLDTRSVPSAPPPAPVLSTALQSEPFSLEVQPVEPQPRESRRTSDVSVNPVRRSDTSCSSLGSEDSSPLSQVNLRVGSMTVSKWLTFGHVLFSPIRDELLPVDGSLKRPSILVVDGLGNDDWSFYAAETYPAATFFNLSPRAPPPADHRSSSAYPLSPPNHHQVQYSSNLDKFPFAAQTFTCVVFRFPVAAPESHYRNIISEARRVLKPGGFIELSILDVDLNNMGNRGRRSVRRLKERIHATAPETSLGSTSDLILRLIGRKGFTDLKTCRVGVPVASAIRDSAGRKGSLSAVGGVKPKPVKDERSLPEMMNDESPVADETITKMVAKVGRWWYSSCYESAAPISPVTGAKARSMWSDKALLSECEEWGTSLKLMVRTIVQVSTAAVLTFVIIFFLDRNFRVLPDAIHEYLPTHHHGSVITDITIVKCSSLNVFSSCKLDPARWKRIEKDLYLRKSMLSSAYLHVQRKKEEQLTAEDKVVVDVMVGRIDPNSKKGGEGSAPQDDKEKWESRPNGLWIKRSNKKGVSDSKRAVTAVDVLFGDDAVEARPGWTIQGGTPLLLDGGRSIPAAHMTIRRGAPQEVVKPTLKVNDNGRFKIMQLADLHLSTGVGHCRDALPEGEKCEADPRTLDFVAKILEEEKPDLVVLSGDQVNGDTAPDAQSAIFKYAQLLIKHKVPYVSIFGNHDDEGSLSRLAQMELIETLPYSLSKAGPVDIDGVGNYYVEVLAKGGSGHSAITVYLLDTHAYSPNERKYHGYDWLKQNQIDWFRKTAQGLKKQHQEYTKHHMDVAFIHIPIPEYRDEKLMLFKEWKEPSTAPAYNSGFYNALVAEGISMVSCGHDHVNEYCGLSRDPETEKPLLWMCYAGATGFGGYAGYGGFHRKIRIFDFNMNEARITTWKRVEYGPDVSKRLEELIIVDGGKPVVPMLQEGRK</sequence>
<dbReference type="SUPFAM" id="SSF53335">
    <property type="entry name" value="S-adenosyl-L-methionine-dependent methyltransferases"/>
    <property type="match status" value="1"/>
</dbReference>
<feature type="compositionally biased region" description="Polar residues" evidence="1">
    <location>
        <begin position="463"/>
        <end position="479"/>
    </location>
</feature>
<evidence type="ECO:0000313" key="3">
    <source>
        <dbReference type="EMBL" id="KAK4456459.1"/>
    </source>
</evidence>
<proteinExistence type="predicted"/>
<feature type="compositionally biased region" description="Basic and acidic residues" evidence="1">
    <location>
        <begin position="136"/>
        <end position="147"/>
    </location>
</feature>
<keyword evidence="4" id="KW-1185">Reference proteome</keyword>
<dbReference type="GO" id="GO:0004721">
    <property type="term" value="F:phosphoprotein phosphatase activity"/>
    <property type="evidence" value="ECO:0007669"/>
    <property type="project" value="TreeGrafter"/>
</dbReference>
<dbReference type="SUPFAM" id="SSF56300">
    <property type="entry name" value="Metallo-dependent phosphatases"/>
    <property type="match status" value="1"/>
</dbReference>
<dbReference type="Proteomes" id="UP001321749">
    <property type="component" value="Unassembled WGS sequence"/>
</dbReference>
<evidence type="ECO:0000313" key="4">
    <source>
        <dbReference type="Proteomes" id="UP001321749"/>
    </source>
</evidence>
<evidence type="ECO:0000259" key="2">
    <source>
        <dbReference type="Pfam" id="PF00149"/>
    </source>
</evidence>
<feature type="domain" description="Calcineurin-like phosphoesterase" evidence="2">
    <location>
        <begin position="1756"/>
        <end position="2001"/>
    </location>
</feature>
<feature type="region of interest" description="Disordered" evidence="1">
    <location>
        <begin position="1189"/>
        <end position="1230"/>
    </location>
</feature>
<feature type="compositionally biased region" description="Low complexity" evidence="1">
    <location>
        <begin position="1105"/>
        <end position="1126"/>
    </location>
</feature>
<feature type="compositionally biased region" description="Basic and acidic residues" evidence="1">
    <location>
        <begin position="374"/>
        <end position="386"/>
    </location>
</feature>
<feature type="compositionally biased region" description="Low complexity" evidence="1">
    <location>
        <begin position="236"/>
        <end position="250"/>
    </location>
</feature>
<dbReference type="Gene3D" id="3.60.21.10">
    <property type="match status" value="1"/>
</dbReference>
<dbReference type="PANTHER" id="PTHR32440:SF0">
    <property type="entry name" value="PHOSPHATASE DCR2-RELATED"/>
    <property type="match status" value="1"/>
</dbReference>
<feature type="compositionally biased region" description="Basic and acidic residues" evidence="1">
    <location>
        <begin position="340"/>
        <end position="349"/>
    </location>
</feature>